<comment type="caution">
    <text evidence="2">The sequence shown here is derived from an EMBL/GenBank/DDBJ whole genome shotgun (WGS) entry which is preliminary data.</text>
</comment>
<reference evidence="2 3" key="1">
    <citation type="submission" date="2024-01" db="EMBL/GenBank/DDBJ databases">
        <title>Genome assemblies of Stephania.</title>
        <authorList>
            <person name="Yang L."/>
        </authorList>
    </citation>
    <scope>NUCLEOTIDE SEQUENCE [LARGE SCALE GENOMIC DNA]</scope>
    <source>
        <strain evidence="2">JXDWG</strain>
        <tissue evidence="2">Leaf</tissue>
    </source>
</reference>
<evidence type="ECO:0000313" key="2">
    <source>
        <dbReference type="EMBL" id="KAK9148517.1"/>
    </source>
</evidence>
<keyword evidence="3" id="KW-1185">Reference proteome</keyword>
<gene>
    <name evidence="2" type="ORF">Scep_007274</name>
</gene>
<feature type="compositionally biased region" description="Basic and acidic residues" evidence="1">
    <location>
        <begin position="13"/>
        <end position="27"/>
    </location>
</feature>
<dbReference type="AlphaFoldDB" id="A0AAP0KC63"/>
<organism evidence="2 3">
    <name type="scientific">Stephania cephalantha</name>
    <dbReference type="NCBI Taxonomy" id="152367"/>
    <lineage>
        <taxon>Eukaryota</taxon>
        <taxon>Viridiplantae</taxon>
        <taxon>Streptophyta</taxon>
        <taxon>Embryophyta</taxon>
        <taxon>Tracheophyta</taxon>
        <taxon>Spermatophyta</taxon>
        <taxon>Magnoliopsida</taxon>
        <taxon>Ranunculales</taxon>
        <taxon>Menispermaceae</taxon>
        <taxon>Menispermoideae</taxon>
        <taxon>Cissampelideae</taxon>
        <taxon>Stephania</taxon>
    </lineage>
</organism>
<evidence type="ECO:0000256" key="1">
    <source>
        <dbReference type="SAM" id="MobiDB-lite"/>
    </source>
</evidence>
<name>A0AAP0KC63_9MAGN</name>
<proteinExistence type="predicted"/>
<sequence>MEKIDGYEDSENDWEKGEITSKETEQRRKIRYDTRKVLEERSRARSDLNVEQATTNFDGLYMEQF</sequence>
<accession>A0AAP0KC63</accession>
<dbReference type="EMBL" id="JBBNAG010000003">
    <property type="protein sequence ID" value="KAK9148517.1"/>
    <property type="molecule type" value="Genomic_DNA"/>
</dbReference>
<protein>
    <submittedName>
        <fullName evidence="2">Uncharacterized protein</fullName>
    </submittedName>
</protein>
<dbReference type="Proteomes" id="UP001419268">
    <property type="component" value="Unassembled WGS sequence"/>
</dbReference>
<evidence type="ECO:0000313" key="3">
    <source>
        <dbReference type="Proteomes" id="UP001419268"/>
    </source>
</evidence>
<feature type="region of interest" description="Disordered" evidence="1">
    <location>
        <begin position="1"/>
        <end position="27"/>
    </location>
</feature>